<evidence type="ECO:0000256" key="5">
    <source>
        <dbReference type="ARBA" id="ARBA00022833"/>
    </source>
</evidence>
<dbReference type="FunFam" id="3.40.630.10:FF:000027">
    <property type="entry name" value="N-fatty-acyl-amino acid synthase/hydrolase PM20D1"/>
    <property type="match status" value="1"/>
</dbReference>
<dbReference type="InterPro" id="IPR036264">
    <property type="entry name" value="Bact_exopeptidase_dim_dom"/>
</dbReference>
<sequence>MPSAAPAAQRRWCQLSGPTLLSLGVCFLFNIWLLAPTKSDHLKHHHHHSAPDAGKWARCPEQPKPLHPAMAWNMTEEEKKTSIDRFARAVQIPTQSYDDNGEPNEDPRWKPFFDFQTYLKDTFPLAHEKGNVEYINTLGILNTFRGSDPSLKPLVLMSHYDVVPAPESTFDRWTYPPFSGHNDGRDIWGRGASDDKTLLVAQWEAITHLLESGWEPRRTVILSHGFDEEEVSARRGQGQIAPLLEERYGKDGIFMLVDEGSGTTEDWYGGAFALPGMGEKGYLDIRISVGTPGGHSSVPPTQTGIGIMSDIVIAMEANPFETKLTPESPYLTSLMCAAEHAPSFPSKYAKLLRHPRDWPKLASLLSSSSASEKAMISTTQAVDVISGGVKVNALPELVTALVNYRIDFSESINSTQRHVERVLRKEAKKMGLDFYGFSQDRGKSGKYVAVEIFGPALEPAPRSPMEGEAWELFAGTVRAVFNDKHGKPMTVAPSASTGNTDCKMYYNLTKNIYRFMGSPASLDRASGIHTVNERASIEGHYSVVRWIHALVQNVDASLA</sequence>
<organism evidence="10 11">
    <name type="scientific">Dioszegia hungarica</name>
    <dbReference type="NCBI Taxonomy" id="4972"/>
    <lineage>
        <taxon>Eukaryota</taxon>
        <taxon>Fungi</taxon>
        <taxon>Dikarya</taxon>
        <taxon>Basidiomycota</taxon>
        <taxon>Agaricomycotina</taxon>
        <taxon>Tremellomycetes</taxon>
        <taxon>Tremellales</taxon>
        <taxon>Bulleribasidiaceae</taxon>
        <taxon>Dioszegia</taxon>
    </lineage>
</organism>
<feature type="binding site" evidence="7">
    <location>
        <position position="258"/>
    </location>
    <ligand>
        <name>Zn(2+)</name>
        <dbReference type="ChEBI" id="CHEBI:29105"/>
        <label>2</label>
    </ligand>
</feature>
<comment type="caution">
    <text evidence="10">The sequence shown here is derived from an EMBL/GenBank/DDBJ whole genome shotgun (WGS) entry which is preliminary data.</text>
</comment>
<dbReference type="Proteomes" id="UP001164286">
    <property type="component" value="Unassembled WGS sequence"/>
</dbReference>
<dbReference type="InterPro" id="IPR047177">
    <property type="entry name" value="Pept_M20A"/>
</dbReference>
<gene>
    <name evidence="10" type="ORF">MKK02DRAFT_22620</name>
</gene>
<dbReference type="SUPFAM" id="SSF55031">
    <property type="entry name" value="Bacterial exopeptidase dimerisation domain"/>
    <property type="match status" value="1"/>
</dbReference>
<dbReference type="GO" id="GO:0004181">
    <property type="term" value="F:metallocarboxypeptidase activity"/>
    <property type="evidence" value="ECO:0007669"/>
    <property type="project" value="InterPro"/>
</dbReference>
<feature type="active site" evidence="6">
    <location>
        <position position="161"/>
    </location>
</feature>
<dbReference type="PANTHER" id="PTHR45962:SF1">
    <property type="entry name" value="N-FATTY-ACYL-AMINO ACID SYNTHASE_HYDROLASE PM20D1"/>
    <property type="match status" value="1"/>
</dbReference>
<feature type="transmembrane region" description="Helical" evidence="8">
    <location>
        <begin position="12"/>
        <end position="35"/>
    </location>
</feature>
<dbReference type="Pfam" id="PF07687">
    <property type="entry name" value="M20_dimer"/>
    <property type="match status" value="1"/>
</dbReference>
<accession>A0AA38LV69</accession>
<evidence type="ECO:0000256" key="2">
    <source>
        <dbReference type="ARBA" id="ARBA00022670"/>
    </source>
</evidence>
<keyword evidence="8" id="KW-0472">Membrane</keyword>
<dbReference type="GO" id="GO:0046872">
    <property type="term" value="F:metal ion binding"/>
    <property type="evidence" value="ECO:0007669"/>
    <property type="project" value="UniProtKB-KW"/>
</dbReference>
<dbReference type="GeneID" id="77725798"/>
<proteinExistence type="inferred from homology"/>
<keyword evidence="8" id="KW-0812">Transmembrane</keyword>
<evidence type="ECO:0000313" key="11">
    <source>
        <dbReference type="Proteomes" id="UP001164286"/>
    </source>
</evidence>
<feature type="active site" description="Proton acceptor" evidence="6">
    <location>
        <position position="228"/>
    </location>
</feature>
<comment type="similarity">
    <text evidence="1">Belongs to the peptidase M20A family.</text>
</comment>
<feature type="binding site" evidence="7">
    <location>
        <position position="159"/>
    </location>
    <ligand>
        <name>Zn(2+)</name>
        <dbReference type="ChEBI" id="CHEBI:29105"/>
        <label>2</label>
    </ligand>
</feature>
<dbReference type="Gene3D" id="3.30.70.360">
    <property type="match status" value="1"/>
</dbReference>
<dbReference type="Gene3D" id="1.10.150.900">
    <property type="match status" value="1"/>
</dbReference>
<keyword evidence="4" id="KW-0378">Hydrolase</keyword>
<evidence type="ECO:0000256" key="8">
    <source>
        <dbReference type="SAM" id="Phobius"/>
    </source>
</evidence>
<evidence type="ECO:0000256" key="3">
    <source>
        <dbReference type="ARBA" id="ARBA00022723"/>
    </source>
</evidence>
<evidence type="ECO:0000256" key="4">
    <source>
        <dbReference type="ARBA" id="ARBA00022801"/>
    </source>
</evidence>
<feature type="domain" description="Peptidase M20 dimerisation" evidence="9">
    <location>
        <begin position="278"/>
        <end position="429"/>
    </location>
</feature>
<evidence type="ECO:0000256" key="7">
    <source>
        <dbReference type="PIRSR" id="PIRSR037217-2"/>
    </source>
</evidence>
<evidence type="ECO:0000313" key="10">
    <source>
        <dbReference type="EMBL" id="KAI9637962.1"/>
    </source>
</evidence>
<dbReference type="RefSeq" id="XP_052947739.1">
    <property type="nucleotide sequence ID" value="XM_053086597.1"/>
</dbReference>
<dbReference type="SUPFAM" id="SSF53187">
    <property type="entry name" value="Zn-dependent exopeptidases"/>
    <property type="match status" value="1"/>
</dbReference>
<name>A0AA38LV69_9TREE</name>
<dbReference type="PANTHER" id="PTHR45962">
    <property type="entry name" value="N-FATTY-ACYL-AMINO ACID SYNTHASE/HYDROLASE PM20D1"/>
    <property type="match status" value="1"/>
</dbReference>
<keyword evidence="3 7" id="KW-0479">Metal-binding</keyword>
<feature type="binding site" evidence="7">
    <location>
        <position position="194"/>
    </location>
    <ligand>
        <name>Zn(2+)</name>
        <dbReference type="ChEBI" id="CHEBI:29105"/>
        <label>1</label>
    </ligand>
</feature>
<dbReference type="GO" id="GO:0051603">
    <property type="term" value="P:proteolysis involved in protein catabolic process"/>
    <property type="evidence" value="ECO:0007669"/>
    <property type="project" value="TreeGrafter"/>
</dbReference>
<keyword evidence="5 7" id="KW-0862">Zinc</keyword>
<evidence type="ECO:0000256" key="6">
    <source>
        <dbReference type="PIRSR" id="PIRSR037217-1"/>
    </source>
</evidence>
<reference evidence="10" key="1">
    <citation type="journal article" date="2022" name="G3 (Bethesda)">
        <title>High quality genome of the basidiomycete yeast Dioszegia hungarica PDD-24b-2 isolated from cloud water.</title>
        <authorList>
            <person name="Jarrige D."/>
            <person name="Haridas S."/>
            <person name="Bleykasten-Grosshans C."/>
            <person name="Joly M."/>
            <person name="Nadalig T."/>
            <person name="Sancelme M."/>
            <person name="Vuilleumier S."/>
            <person name="Grigoriev I.V."/>
            <person name="Amato P."/>
            <person name="Bringel F."/>
        </authorList>
    </citation>
    <scope>NUCLEOTIDE SEQUENCE</scope>
    <source>
        <strain evidence="10">PDD-24b-2</strain>
    </source>
</reference>
<feature type="binding site" evidence="7">
    <location>
        <position position="194"/>
    </location>
    <ligand>
        <name>Zn(2+)</name>
        <dbReference type="ChEBI" id="CHEBI:29105"/>
        <label>2</label>
    </ligand>
</feature>
<dbReference type="InterPro" id="IPR017141">
    <property type="entry name" value="Pept_M20_carboxypep"/>
</dbReference>
<dbReference type="InterPro" id="IPR011650">
    <property type="entry name" value="Peptidase_M20_dimer"/>
</dbReference>
<protein>
    <submittedName>
        <fullName evidence="10">Carboxypeptidase s</fullName>
    </submittedName>
</protein>
<dbReference type="Gene3D" id="3.40.630.10">
    <property type="entry name" value="Zn peptidases"/>
    <property type="match status" value="1"/>
</dbReference>
<keyword evidence="11" id="KW-1185">Reference proteome</keyword>
<dbReference type="InterPro" id="IPR002933">
    <property type="entry name" value="Peptidase_M20"/>
</dbReference>
<dbReference type="EMBL" id="JAKWFO010000003">
    <property type="protein sequence ID" value="KAI9637962.1"/>
    <property type="molecule type" value="Genomic_DNA"/>
</dbReference>
<dbReference type="CDD" id="cd05674">
    <property type="entry name" value="M20_yscS"/>
    <property type="match status" value="1"/>
</dbReference>
<evidence type="ECO:0000256" key="1">
    <source>
        <dbReference type="ARBA" id="ARBA00006247"/>
    </source>
</evidence>
<feature type="binding site" evidence="7">
    <location>
        <position position="529"/>
    </location>
    <ligand>
        <name>Zn(2+)</name>
        <dbReference type="ChEBI" id="CHEBI:29105"/>
        <label>1</label>
    </ligand>
</feature>
<dbReference type="PIRSF" id="PIRSF037217">
    <property type="entry name" value="Carboxypeptidase_S"/>
    <property type="match status" value="1"/>
</dbReference>
<keyword evidence="10" id="KW-0121">Carboxypeptidase</keyword>
<dbReference type="Pfam" id="PF01546">
    <property type="entry name" value="Peptidase_M20"/>
    <property type="match status" value="1"/>
</dbReference>
<dbReference type="GO" id="GO:0000328">
    <property type="term" value="C:fungal-type vacuole lumen"/>
    <property type="evidence" value="ECO:0007669"/>
    <property type="project" value="TreeGrafter"/>
</dbReference>
<feature type="binding site" evidence="7">
    <location>
        <position position="230"/>
    </location>
    <ligand>
        <name>Zn(2+)</name>
        <dbReference type="ChEBI" id="CHEBI:29105"/>
        <label>1</label>
    </ligand>
</feature>
<dbReference type="AlphaFoldDB" id="A0AA38LV69"/>
<evidence type="ECO:0000259" key="9">
    <source>
        <dbReference type="Pfam" id="PF07687"/>
    </source>
</evidence>
<keyword evidence="8" id="KW-1133">Transmembrane helix</keyword>
<keyword evidence="2" id="KW-0645">Protease</keyword>